<keyword evidence="1" id="KW-0732">Signal</keyword>
<dbReference type="OrthoDB" id="5168289at2"/>
<sequence>MSSRPHLRWFKFAVAALCVLVGTGCAQYTLDGRAVSMRYDPFRVAGLPATDGPSGPTVPLPESVARVQHSDGGAVDRAALLAIEDVEDFWAQHYSETFSGGFAPVRTLVSIDPSAPDAPEICGADTSQLKYNAAYCRTQDVLLWDREFLLPVAQKFFGDMALNGLMAHEYGHAVQVQARLVDADTPTLVSEQQADCLAGTYLRWVAEGHSPRYTLNTTGALDRVIAGAIAMRDPISLFNLLSAPSDAHGTALDRVSALQQGFDIGTEACAAMDLDEIDQRRGDLPGLLFHSGIPGSDAPITEATVASLLDTLDAVFTPAAPPVLVTDQTGCPLAEGQPTAYCPDTNTVSVNLALLAQIGTPADESEQVLLQGDNTALSAVASRYVLALQQERGVGLESGVAGMRTACLTGVAQSEMAQGSDLPLVLGTGDLDEAVSGILTNGIVASDVRGGVVPSGFTRISAFRSGLVGDADDCFRRFP</sequence>
<dbReference type="AlphaFoldDB" id="A0A3S4RCZ6"/>
<feature type="signal peptide" evidence="1">
    <location>
        <begin position="1"/>
        <end position="26"/>
    </location>
</feature>
<feature type="chain" id="PRO_5038525314" evidence="1">
    <location>
        <begin position="27"/>
        <end position="479"/>
    </location>
</feature>
<evidence type="ECO:0000256" key="1">
    <source>
        <dbReference type="SAM" id="SignalP"/>
    </source>
</evidence>
<organism evidence="2 3">
    <name type="scientific">Mycolicibacterium chitae</name>
    <name type="common">Mycobacterium chitae</name>
    <dbReference type="NCBI Taxonomy" id="1792"/>
    <lineage>
        <taxon>Bacteria</taxon>
        <taxon>Bacillati</taxon>
        <taxon>Actinomycetota</taxon>
        <taxon>Actinomycetes</taxon>
        <taxon>Mycobacteriales</taxon>
        <taxon>Mycobacteriaceae</taxon>
        <taxon>Mycolicibacterium</taxon>
    </lineage>
</organism>
<evidence type="ECO:0000313" key="3">
    <source>
        <dbReference type="Proteomes" id="UP000282551"/>
    </source>
</evidence>
<evidence type="ECO:0000313" key="2">
    <source>
        <dbReference type="EMBL" id="VEG47520.1"/>
    </source>
</evidence>
<reference evidence="2 3" key="1">
    <citation type="submission" date="2018-12" db="EMBL/GenBank/DDBJ databases">
        <authorList>
            <consortium name="Pathogen Informatics"/>
        </authorList>
    </citation>
    <scope>NUCLEOTIDE SEQUENCE [LARGE SCALE GENOMIC DNA]</scope>
    <source>
        <strain evidence="2 3">NCTC10485</strain>
    </source>
</reference>
<dbReference type="PROSITE" id="PS51257">
    <property type="entry name" value="PROKAR_LIPOPROTEIN"/>
    <property type="match status" value="1"/>
</dbReference>
<name>A0A3S4RCZ6_MYCCI</name>
<accession>A0A3S4RCZ6</accession>
<gene>
    <name evidence="2" type="primary">lpqM_1</name>
    <name evidence="2" type="ORF">NCTC10485_01801</name>
</gene>
<dbReference type="Proteomes" id="UP000282551">
    <property type="component" value="Chromosome"/>
</dbReference>
<keyword evidence="3" id="KW-1185">Reference proteome</keyword>
<dbReference type="SUPFAM" id="SSF55486">
    <property type="entry name" value="Metalloproteases ('zincins'), catalytic domain"/>
    <property type="match status" value="1"/>
</dbReference>
<dbReference type="EMBL" id="LR134355">
    <property type="protein sequence ID" value="VEG47520.1"/>
    <property type="molecule type" value="Genomic_DNA"/>
</dbReference>
<keyword evidence="2" id="KW-0449">Lipoprotein</keyword>
<dbReference type="RefSeq" id="WP_126333441.1">
    <property type="nucleotide sequence ID" value="NZ_AP022604.1"/>
</dbReference>
<proteinExistence type="predicted"/>
<protein>
    <submittedName>
        <fullName evidence="2">Lipoprotein peptidase</fullName>
    </submittedName>
</protein>